<organism evidence="1 2">
    <name type="scientific">Fertoeibacter niger</name>
    <dbReference type="NCBI Taxonomy" id="2656921"/>
    <lineage>
        <taxon>Bacteria</taxon>
        <taxon>Pseudomonadati</taxon>
        <taxon>Pseudomonadota</taxon>
        <taxon>Alphaproteobacteria</taxon>
        <taxon>Rhodobacterales</taxon>
        <taxon>Paracoccaceae</taxon>
        <taxon>Fertoeibacter</taxon>
    </lineage>
</organism>
<accession>A0A8X8KMR0</accession>
<keyword evidence="2" id="KW-1185">Reference proteome</keyword>
<protein>
    <submittedName>
        <fullName evidence="1">Uncharacterized protein</fullName>
    </submittedName>
</protein>
<sequence length="160" mass="18446">MIHAIYYPKRGNWYRFSALVRFDPETRSSDSTVLFQVHQNRTPECRCYPVIMIYMMADGTLEAETSSYSETSYRRRKLAGWTRQDFEKGWVEVALDVSTVEGVQTARVFLGGKLVYAEPSLVYEAGATRPQVGLYRPGPRKGKNPTDRVFIKDMRAAEFR</sequence>
<gene>
    <name evidence="1" type="ORF">GEU84_001165</name>
</gene>
<dbReference type="EMBL" id="WHUT02000001">
    <property type="protein sequence ID" value="NUB42981.1"/>
    <property type="molecule type" value="Genomic_DNA"/>
</dbReference>
<dbReference type="Gene3D" id="2.60.120.200">
    <property type="match status" value="1"/>
</dbReference>
<evidence type="ECO:0000313" key="1">
    <source>
        <dbReference type="EMBL" id="NUB42981.1"/>
    </source>
</evidence>
<dbReference type="RefSeq" id="WP_152823674.1">
    <property type="nucleotide sequence ID" value="NZ_WHUT02000001.1"/>
</dbReference>
<evidence type="ECO:0000313" key="2">
    <source>
        <dbReference type="Proteomes" id="UP000484076"/>
    </source>
</evidence>
<dbReference type="AlphaFoldDB" id="A0A8X8KMR0"/>
<dbReference type="Proteomes" id="UP000484076">
    <property type="component" value="Unassembled WGS sequence"/>
</dbReference>
<name>A0A8X8KMR0_9RHOB</name>
<comment type="caution">
    <text evidence="1">The sequence shown here is derived from an EMBL/GenBank/DDBJ whole genome shotgun (WGS) entry which is preliminary data.</text>
</comment>
<reference evidence="1" key="1">
    <citation type="submission" date="2020-05" db="EMBL/GenBank/DDBJ databases">
        <title>Fertoebacter nigrum gen. nov., sp. nov., a new member of the family Rhodobacteraceae.</title>
        <authorList>
            <person name="Szuroczki S."/>
            <person name="Abbaszade G."/>
            <person name="Buni D."/>
            <person name="Schumann P."/>
            <person name="Toth E."/>
        </authorList>
    </citation>
    <scope>NUCLEOTIDE SEQUENCE</scope>
    <source>
        <strain evidence="1">RG-N-1a</strain>
    </source>
</reference>
<proteinExistence type="predicted"/>